<dbReference type="AlphaFoldDB" id="A0AAJ5ZGS2"/>
<evidence type="ECO:0000313" key="6">
    <source>
        <dbReference type="EMBL" id="WFG40645.1"/>
    </source>
</evidence>
<keyword evidence="7" id="KW-1185">Reference proteome</keyword>
<evidence type="ECO:0000256" key="1">
    <source>
        <dbReference type="SAM" id="Coils"/>
    </source>
</evidence>
<reference evidence="7 8" key="1">
    <citation type="submission" date="2019-11" db="EMBL/GenBank/DDBJ databases">
        <authorList>
            <person name="Cho J.-C."/>
        </authorList>
    </citation>
    <scope>NUCLEOTIDE SEQUENCE [LARGE SCALE GENOMIC DNA]</scope>
    <source>
        <strain evidence="6 7">JH1073</strain>
        <strain evidence="5 8">JH702</strain>
    </source>
</reference>
<feature type="coiled-coil region" evidence="1">
    <location>
        <begin position="552"/>
        <end position="579"/>
    </location>
</feature>
<reference evidence="7" key="3">
    <citation type="submission" date="2023-06" db="EMBL/GenBank/DDBJ databases">
        <title>Pangenomics reveal diversification of enzyme families and niche specialization in globally abundant SAR202 bacteria.</title>
        <authorList>
            <person name="Saw J.H.W."/>
        </authorList>
    </citation>
    <scope>NUCLEOTIDE SEQUENCE [LARGE SCALE GENOMIC DNA]</scope>
    <source>
        <strain evidence="7">JH1073</strain>
    </source>
</reference>
<dbReference type="PANTHER" id="PTHR41259">
    <property type="entry name" value="DOUBLE-STRAND BREAK REPAIR RAD50 ATPASE, PUTATIVE-RELATED"/>
    <property type="match status" value="1"/>
</dbReference>
<keyword evidence="3" id="KW-0472">Membrane</keyword>
<name>A0AAJ5ZGS2_9CHLR</name>
<dbReference type="SUPFAM" id="SSF52540">
    <property type="entry name" value="P-loop containing nucleoside triphosphate hydrolases"/>
    <property type="match status" value="2"/>
</dbReference>
<keyword evidence="1" id="KW-0175">Coiled coil</keyword>
<feature type="transmembrane region" description="Helical" evidence="3">
    <location>
        <begin position="483"/>
        <end position="506"/>
    </location>
</feature>
<organism evidence="6 7">
    <name type="scientific">Candidatus Lucifugimonas marina</name>
    <dbReference type="NCBI Taxonomy" id="3038979"/>
    <lineage>
        <taxon>Bacteria</taxon>
        <taxon>Bacillati</taxon>
        <taxon>Chloroflexota</taxon>
        <taxon>Dehalococcoidia</taxon>
        <taxon>SAR202 cluster</taxon>
        <taxon>Candidatus Lucifugimonadales</taxon>
        <taxon>Candidatus Lucifugimonadaceae</taxon>
        <taxon>Candidatus Lucifugimonas</taxon>
    </lineage>
</organism>
<dbReference type="Pfam" id="PF13514">
    <property type="entry name" value="AAA_27"/>
    <property type="match status" value="1"/>
</dbReference>
<evidence type="ECO:0000259" key="4">
    <source>
        <dbReference type="Pfam" id="PF13514"/>
    </source>
</evidence>
<gene>
    <name evidence="5" type="ORF">GKO46_05635</name>
    <name evidence="6" type="ORF">GKO48_13880</name>
</gene>
<dbReference type="Proteomes" id="UP001219901">
    <property type="component" value="Chromosome"/>
</dbReference>
<feature type="region of interest" description="Disordered" evidence="2">
    <location>
        <begin position="291"/>
        <end position="310"/>
    </location>
</feature>
<dbReference type="InterPro" id="IPR038734">
    <property type="entry name" value="YhaN_AAA"/>
</dbReference>
<feature type="coiled-coil region" evidence="1">
    <location>
        <begin position="751"/>
        <end position="858"/>
    </location>
</feature>
<evidence type="ECO:0000256" key="2">
    <source>
        <dbReference type="SAM" id="MobiDB-lite"/>
    </source>
</evidence>
<evidence type="ECO:0000256" key="3">
    <source>
        <dbReference type="SAM" id="Phobius"/>
    </source>
</evidence>
<dbReference type="Proteomes" id="UP001321249">
    <property type="component" value="Unassembled WGS sequence"/>
</dbReference>
<dbReference type="RefSeq" id="WP_342824072.1">
    <property type="nucleotide sequence ID" value="NZ_CP046146.1"/>
</dbReference>
<dbReference type="EMBL" id="CP046147">
    <property type="protein sequence ID" value="WFG40645.1"/>
    <property type="molecule type" value="Genomic_DNA"/>
</dbReference>
<feature type="coiled-coil region" evidence="1">
    <location>
        <begin position="212"/>
        <end position="239"/>
    </location>
</feature>
<keyword evidence="3" id="KW-0812">Transmembrane</keyword>
<dbReference type="Gene3D" id="3.40.50.300">
    <property type="entry name" value="P-loop containing nucleotide triphosphate hydrolases"/>
    <property type="match status" value="2"/>
</dbReference>
<dbReference type="PANTHER" id="PTHR41259:SF1">
    <property type="entry name" value="DOUBLE-STRAND BREAK REPAIR RAD50 ATPASE, PUTATIVE-RELATED"/>
    <property type="match status" value="1"/>
</dbReference>
<dbReference type="EMBL" id="WMBE01000002">
    <property type="protein sequence ID" value="MDG0866555.1"/>
    <property type="molecule type" value="Genomic_DNA"/>
</dbReference>
<keyword evidence="3" id="KW-1133">Transmembrane helix</keyword>
<sequence>MRLTGINIENFGPFAGRDFDDMSNRLTLLHGPNEAGKSALRAFLRSTLFGYTTKADKASIRELFTYKHFKPEPGSGQISFVTSSDTNFNIHRRDGKKRGEVSITGDANGSDDLLRTLLGGIDAELYTNVFSISLSELQVISSLNSDQIRDKIYSVGLGLANVSLTDARAELDGELHKLRSTTGRAGSMSKNQKSLTELRTKLEETRRGSDEYAALSSSLEQLVENIDSQTAELEDMRSGIERQKTLVNIRKPWDRKTEIERQISELPENDMIPEDGQQQLDNLVEQKTALQSQMDDGELRQQERKTESESVGVVEAFLDDQHGEETRKLLMETAYYTKAVTDLPEVEQELEKEQAQLDRDLAELGWSEQAVSKFETPMDLQSNLESAGRELTAARRTYQEAELTVQSRTEDRETMADEAMKSAGARDALTDVPKEISADLEKKRDRLSRLRAAIADAGSIRSEMNEAQKNLSDALAQTETEDIGGFVGSILLPITVIIVGIASMAWSYMQAELSGGLAGLLGLVAGFMLISRARAAGGFKITIRKPAISEAKDVANVQVEEIQERLDAVNKEISEIAGEFGISDTPSIRDVEEKAGELDRSLDLRRRFESVSREFETAASRLATIDTRLTEAHSSLALSANTLADVQNRWQLLLERSELRIDLDPAQAANVMASIRTLKSQQRTTASLRMRVSQMSDTAGEIDFRLSEILEAAGLPEAPAQAGTQALEDLAMRLKAHDEAVVRQSQIAAEMENWTAEFETLETRMSELDAKIGSLLEKGETYDHEEFKATAIQVQERRELERKLSELLENTPLLSNDDGQSYRDDLIATPHEEAVARLQQLEDEEKRLRSVVDGLHVEQGNLLRQRSEFEKSGQALELHSKINMLEEKIARDAQRWAVLTIARDVFERTREEFQQERQPALIRSASKYLSDLTLGRYTSVRAVIGEKDQDLEVVEGEGHTKRANELSRGTAEQLFLAMRFALIEEYAKNAEPMPVVLDDILVNFDPERAKAACKVIMDLSERFQVIFLTCHPETEAMFKSVAPTGKKARAEAMSVVELTSSAAAERLTLVEPA</sequence>
<feature type="transmembrane region" description="Helical" evidence="3">
    <location>
        <begin position="513"/>
        <end position="530"/>
    </location>
</feature>
<feature type="compositionally biased region" description="Basic and acidic residues" evidence="2">
    <location>
        <begin position="297"/>
        <end position="308"/>
    </location>
</feature>
<evidence type="ECO:0000313" key="7">
    <source>
        <dbReference type="Proteomes" id="UP001219901"/>
    </source>
</evidence>
<dbReference type="InterPro" id="IPR027417">
    <property type="entry name" value="P-loop_NTPase"/>
</dbReference>
<reference evidence="6" key="2">
    <citation type="journal article" date="2023" name="Nat. Commun.">
        <title>Cultivation of marine bacteria of the SAR202 clade.</title>
        <authorList>
            <person name="Lim Y."/>
            <person name="Seo J.H."/>
            <person name="Giovannoni S.J."/>
            <person name="Kang I."/>
            <person name="Cho J.C."/>
        </authorList>
    </citation>
    <scope>NUCLEOTIDE SEQUENCE</scope>
    <source>
        <strain evidence="6">JH1073</strain>
    </source>
</reference>
<evidence type="ECO:0000313" key="8">
    <source>
        <dbReference type="Proteomes" id="UP001321249"/>
    </source>
</evidence>
<accession>A0AAJ5ZGS2</accession>
<evidence type="ECO:0000313" key="5">
    <source>
        <dbReference type="EMBL" id="MDG0866555.1"/>
    </source>
</evidence>
<proteinExistence type="predicted"/>
<feature type="coiled-coil region" evidence="1">
    <location>
        <begin position="336"/>
        <end position="404"/>
    </location>
</feature>
<feature type="domain" description="YhaN AAA" evidence="4">
    <location>
        <begin position="1"/>
        <end position="206"/>
    </location>
</feature>
<protein>
    <submittedName>
        <fullName evidence="6">AAA family ATPase</fullName>
    </submittedName>
</protein>